<dbReference type="SUPFAM" id="SSF53474">
    <property type="entry name" value="alpha/beta-Hydrolases"/>
    <property type="match status" value="1"/>
</dbReference>
<dbReference type="Proteomes" id="UP001163726">
    <property type="component" value="Chromosome"/>
</dbReference>
<dbReference type="PRINTS" id="PR00111">
    <property type="entry name" value="ABHYDROLASE"/>
</dbReference>
<evidence type="ECO:0000259" key="1">
    <source>
        <dbReference type="Pfam" id="PF00561"/>
    </source>
</evidence>
<feature type="domain" description="AB hydrolase-1" evidence="1">
    <location>
        <begin position="12"/>
        <end position="249"/>
    </location>
</feature>
<reference evidence="2" key="1">
    <citation type="submission" date="2022-10" db="EMBL/GenBank/DDBJ databases">
        <title>Catenovulum adriacola sp. nov. isolated in the Harbour of Susak.</title>
        <authorList>
            <person name="Schoch T."/>
            <person name="Reich S.J."/>
            <person name="Stoeferle S."/>
            <person name="Flaiz M."/>
            <person name="Kazda M."/>
            <person name="Riedel C.U."/>
            <person name="Duerre P."/>
        </authorList>
    </citation>
    <scope>NUCLEOTIDE SEQUENCE</scope>
    <source>
        <strain evidence="2">TS8</strain>
    </source>
</reference>
<sequence>MRSDHSAKSVQAVLLLRGLIREQRHWMGFEKTLASSLPSRIPVVAMDIAGNGCEYKSKSSCSISKLRKELSERFSRQYSQYERIAIVALSMGGMIAVDWADAEPKRITNIVLINSSFKDLSPFYIRLRWQNYLKICSLIVESKVNKEKSILALTSNHKLTNYNESKLINTWYKIAEQYPISPFNGLMQLIAAARFRLPKKLIQVPILIIASRNDRLVDYRSSVALAHHFPQSSFILHPTAGHDLALDDPLWLSRQISAFIY</sequence>
<dbReference type="EMBL" id="CP109965">
    <property type="protein sequence ID" value="WAJ71599.1"/>
    <property type="molecule type" value="Genomic_DNA"/>
</dbReference>
<evidence type="ECO:0000313" key="2">
    <source>
        <dbReference type="EMBL" id="WAJ71599.1"/>
    </source>
</evidence>
<keyword evidence="3" id="KW-1185">Reference proteome</keyword>
<proteinExistence type="predicted"/>
<dbReference type="Pfam" id="PF00561">
    <property type="entry name" value="Abhydrolase_1"/>
    <property type="match status" value="1"/>
</dbReference>
<dbReference type="InterPro" id="IPR000073">
    <property type="entry name" value="AB_hydrolase_1"/>
</dbReference>
<dbReference type="GO" id="GO:0016787">
    <property type="term" value="F:hydrolase activity"/>
    <property type="evidence" value="ECO:0007669"/>
    <property type="project" value="UniProtKB-KW"/>
</dbReference>
<organism evidence="2 3">
    <name type="scientific">Catenovulum adriaticum</name>
    <dbReference type="NCBI Taxonomy" id="2984846"/>
    <lineage>
        <taxon>Bacteria</taxon>
        <taxon>Pseudomonadati</taxon>
        <taxon>Pseudomonadota</taxon>
        <taxon>Gammaproteobacteria</taxon>
        <taxon>Alteromonadales</taxon>
        <taxon>Alteromonadaceae</taxon>
        <taxon>Catenovulum</taxon>
    </lineage>
</organism>
<name>A0ABY7AT97_9ALTE</name>
<dbReference type="Gene3D" id="3.40.50.1820">
    <property type="entry name" value="alpha/beta hydrolase"/>
    <property type="match status" value="1"/>
</dbReference>
<accession>A0ABY7AT97</accession>
<gene>
    <name evidence="2" type="ORF">OLW01_07895</name>
</gene>
<dbReference type="InterPro" id="IPR029058">
    <property type="entry name" value="AB_hydrolase_fold"/>
</dbReference>
<keyword evidence="2" id="KW-0378">Hydrolase</keyword>
<dbReference type="PANTHER" id="PTHR43689:SF8">
    <property type="entry name" value="ALPHA_BETA-HYDROLASES SUPERFAMILY PROTEIN"/>
    <property type="match status" value="1"/>
</dbReference>
<protein>
    <submittedName>
        <fullName evidence="2">Alpha/beta hydrolase</fullName>
    </submittedName>
</protein>
<dbReference type="PANTHER" id="PTHR43689">
    <property type="entry name" value="HYDROLASE"/>
    <property type="match status" value="1"/>
</dbReference>
<dbReference type="RefSeq" id="WP_268076187.1">
    <property type="nucleotide sequence ID" value="NZ_CP109965.1"/>
</dbReference>
<evidence type="ECO:0000313" key="3">
    <source>
        <dbReference type="Proteomes" id="UP001163726"/>
    </source>
</evidence>